<evidence type="ECO:0000313" key="2">
    <source>
        <dbReference type="Proteomes" id="UP000064715"/>
    </source>
</evidence>
<gene>
    <name evidence="1" type="ORF">AWI28_15085</name>
</gene>
<dbReference type="AlphaFoldDB" id="A0A0X4ESV5"/>
<dbReference type="RefSeq" id="WP_059310880.1">
    <property type="nucleotide sequence ID" value="NZ_LRCR01000010.1"/>
</dbReference>
<dbReference type="EMBL" id="LRCR01000010">
    <property type="protein sequence ID" value="KUQ84810.1"/>
    <property type="molecule type" value="Genomic_DNA"/>
</dbReference>
<comment type="caution">
    <text evidence="1">The sequence shown here is derived from an EMBL/GenBank/DDBJ whole genome shotgun (WGS) entry which is preliminary data.</text>
</comment>
<keyword evidence="2" id="KW-1185">Reference proteome</keyword>
<reference evidence="2" key="1">
    <citation type="submission" date="2016-01" db="EMBL/GenBank/DDBJ databases">
        <title>WGS of SAMN04407783.</title>
        <authorList>
            <person name="Adams M."/>
            <person name="Sutton G."/>
            <person name="Nelson K."/>
            <person name="Thaden J."/>
            <person name="Fowler V."/>
            <person name="Mccorrison J."/>
            <person name="Sanka R."/>
            <person name="Brinkac L."/>
            <person name="Nierman W."/>
        </authorList>
    </citation>
    <scope>NUCLEOTIDE SEQUENCE [LARGE SCALE GENOMIC DNA]</scope>
    <source>
        <strain evidence="2">GN04363</strain>
    </source>
</reference>
<evidence type="ECO:0000313" key="1">
    <source>
        <dbReference type="EMBL" id="KUQ84810.1"/>
    </source>
</evidence>
<name>A0A0X4ESV5_9ENTR</name>
<accession>A0A0X4ESV5</accession>
<dbReference type="Proteomes" id="UP000064715">
    <property type="component" value="Unassembled WGS sequence"/>
</dbReference>
<proteinExistence type="predicted"/>
<sequence length="382" mass="43091">MTTPDKHLTSVERGESPSFMAFVGAELRTIARELTETKAFGKLGMMAVKSVPMVGPVIDTAKELAQGLIDRENSECQRRLQEYVLGVVQDEQYNDSVEFREQDVIPVIRKLAADDEAAKTEYYTRLTVALGRTPLNVMPADLRYHFIRLVSSLTCYQIAFARELKIRQTVPVWGTASFEESELVLTSQDNGMAMQAVRTLQNSGLMKEMTTLPRQKKPEGTLYKTTSDFNTLMELLFHPGDFEPETVGLRRKDVSDIIIVGTPVFIDNLYDTYLPTALKNAGLKAKVVASNDNHLTTDWAPLYLQTGIEGKDYNQSIKLFLTRGGTADWKNAGDNYLHCKFDKRTFNREKSTNAREAGQFRKEMDRIVTSILTQMKNIKSSS</sequence>
<protein>
    <submittedName>
        <fullName evidence="1">Uncharacterized protein</fullName>
    </submittedName>
</protein>
<dbReference type="OrthoDB" id="6631178at2"/>
<organism evidence="1 2">
    <name type="scientific">Enterobacter genomosp. O</name>
    <dbReference type="NCBI Taxonomy" id="2364150"/>
    <lineage>
        <taxon>Bacteria</taxon>
        <taxon>Pseudomonadati</taxon>
        <taxon>Pseudomonadota</taxon>
        <taxon>Gammaproteobacteria</taxon>
        <taxon>Enterobacterales</taxon>
        <taxon>Enterobacteriaceae</taxon>
        <taxon>Enterobacter</taxon>
        <taxon>Enterobacter cloacae complex</taxon>
        <taxon>Enterobacter cloacae complex clade O</taxon>
    </lineage>
</organism>